<dbReference type="GO" id="GO:0016832">
    <property type="term" value="F:aldehyde-lyase activity"/>
    <property type="evidence" value="ECO:0007669"/>
    <property type="project" value="TreeGrafter"/>
</dbReference>
<evidence type="ECO:0000259" key="3">
    <source>
        <dbReference type="SMART" id="SM01007"/>
    </source>
</evidence>
<evidence type="ECO:0000256" key="2">
    <source>
        <dbReference type="ARBA" id="ARBA00023239"/>
    </source>
</evidence>
<protein>
    <submittedName>
        <fullName evidence="4">Ribulose-5-phosphate 4-epimerase/fuculose-1-phosphate aldolase</fullName>
    </submittedName>
</protein>
<dbReference type="SUPFAM" id="SSF53639">
    <property type="entry name" value="AraD/HMP-PK domain-like"/>
    <property type="match status" value="1"/>
</dbReference>
<proteinExistence type="predicted"/>
<dbReference type="GO" id="GO:0005829">
    <property type="term" value="C:cytosol"/>
    <property type="evidence" value="ECO:0007669"/>
    <property type="project" value="TreeGrafter"/>
</dbReference>
<gene>
    <name evidence="4" type="ORF">GGR15_003195</name>
</gene>
<dbReference type="AlphaFoldDB" id="A0A7X5YGS2"/>
<keyword evidence="1" id="KW-0479">Metal-binding</keyword>
<keyword evidence="2" id="KW-0456">Lyase</keyword>
<dbReference type="InterPro" id="IPR036409">
    <property type="entry name" value="Aldolase_II/adducin_N_sf"/>
</dbReference>
<dbReference type="Gene3D" id="3.40.225.10">
    <property type="entry name" value="Class II aldolase/adducin N-terminal domain"/>
    <property type="match status" value="1"/>
</dbReference>
<evidence type="ECO:0000256" key="1">
    <source>
        <dbReference type="ARBA" id="ARBA00022723"/>
    </source>
</evidence>
<dbReference type="InterPro" id="IPR001303">
    <property type="entry name" value="Aldolase_II/adducin_N"/>
</dbReference>
<dbReference type="GO" id="GO:0019323">
    <property type="term" value="P:pentose catabolic process"/>
    <property type="evidence" value="ECO:0007669"/>
    <property type="project" value="TreeGrafter"/>
</dbReference>
<dbReference type="InterPro" id="IPR050197">
    <property type="entry name" value="Aldolase_class_II_sugar_metab"/>
</dbReference>
<name>A0A7X5YGS2_9BACT</name>
<dbReference type="GO" id="GO:0046872">
    <property type="term" value="F:metal ion binding"/>
    <property type="evidence" value="ECO:0007669"/>
    <property type="project" value="UniProtKB-KW"/>
</dbReference>
<dbReference type="PANTHER" id="PTHR22789">
    <property type="entry name" value="FUCULOSE PHOSPHATE ALDOLASE"/>
    <property type="match status" value="1"/>
</dbReference>
<evidence type="ECO:0000313" key="5">
    <source>
        <dbReference type="Proteomes" id="UP000576368"/>
    </source>
</evidence>
<comment type="caution">
    <text evidence="4">The sequence shown here is derived from an EMBL/GenBank/DDBJ whole genome shotgun (WGS) entry which is preliminary data.</text>
</comment>
<dbReference type="Pfam" id="PF00596">
    <property type="entry name" value="Aldolase_II"/>
    <property type="match status" value="1"/>
</dbReference>
<dbReference type="EMBL" id="JAATLI010000011">
    <property type="protein sequence ID" value="NJC19561.1"/>
    <property type="molecule type" value="Genomic_DNA"/>
</dbReference>
<accession>A0A7X5YGS2</accession>
<dbReference type="PANTHER" id="PTHR22789:SF0">
    <property type="entry name" value="3-OXO-TETRONATE 4-PHOSPHATE DECARBOXYLASE-RELATED"/>
    <property type="match status" value="1"/>
</dbReference>
<reference evidence="4 5" key="1">
    <citation type="submission" date="2020-03" db="EMBL/GenBank/DDBJ databases">
        <title>Genomic Encyclopedia of Type Strains, Phase IV (KMG-IV): sequencing the most valuable type-strain genomes for metagenomic binning, comparative biology and taxonomic classification.</title>
        <authorList>
            <person name="Goeker M."/>
        </authorList>
    </citation>
    <scope>NUCLEOTIDE SEQUENCE [LARGE SCALE GENOMIC DNA]</scope>
    <source>
        <strain evidence="4 5">DSM 105722</strain>
    </source>
</reference>
<feature type="domain" description="Class II aldolase/adducin N-terminal" evidence="3">
    <location>
        <begin position="10"/>
        <end position="186"/>
    </location>
</feature>
<organism evidence="4 5">
    <name type="scientific">Butyricimonas paravirosa</name>
    <dbReference type="NCBI Taxonomy" id="1472417"/>
    <lineage>
        <taxon>Bacteria</taxon>
        <taxon>Pseudomonadati</taxon>
        <taxon>Bacteroidota</taxon>
        <taxon>Bacteroidia</taxon>
        <taxon>Bacteroidales</taxon>
        <taxon>Odoribacteraceae</taxon>
        <taxon>Butyricimonas</taxon>
    </lineage>
</organism>
<dbReference type="SMART" id="SM01007">
    <property type="entry name" value="Aldolase_II"/>
    <property type="match status" value="1"/>
</dbReference>
<evidence type="ECO:0000313" key="4">
    <source>
        <dbReference type="EMBL" id="NJC19561.1"/>
    </source>
</evidence>
<sequence>MVMVTKEQIDIFVAQSHRYGDAKLMLCSSGNLSWRVGDKMLVSGTGSWLPVLTPEKVAVCDIMSGQVENGVRPSMESVFHLGILRERPEVNVVLHFQSEYATVVACMKNKPSDFNVTLEVPYYVGEVAVVPYYRPGSLELANAVIEAMKGHDAVLLSNHGQVVCGRDFDEVLARALFFEMACRIIVQSRMDYTVLSAKDVKDLRKHL</sequence>
<dbReference type="Proteomes" id="UP000576368">
    <property type="component" value="Unassembled WGS sequence"/>
</dbReference>